<proteinExistence type="predicted"/>
<feature type="compositionally biased region" description="Polar residues" evidence="1">
    <location>
        <begin position="303"/>
        <end position="321"/>
    </location>
</feature>
<gene>
    <name evidence="2" type="ORF">DdX_04695</name>
</gene>
<name>A0AAD4RA10_9BILA</name>
<dbReference type="AlphaFoldDB" id="A0AAD4RA10"/>
<dbReference type="EMBL" id="JAKKPZ010000005">
    <property type="protein sequence ID" value="KAI1720463.1"/>
    <property type="molecule type" value="Genomic_DNA"/>
</dbReference>
<dbReference type="Proteomes" id="UP001201812">
    <property type="component" value="Unassembled WGS sequence"/>
</dbReference>
<protein>
    <recommendedName>
        <fullName evidence="4">Spaetzle domain-containing protein</fullName>
    </recommendedName>
</protein>
<comment type="caution">
    <text evidence="2">The sequence shown here is derived from an EMBL/GenBank/DDBJ whole genome shotgun (WGS) entry which is preliminary data.</text>
</comment>
<dbReference type="PANTHER" id="PTHR33995:SF13">
    <property type="entry name" value="CTCK DOMAIN-CONTAINING PROTEIN"/>
    <property type="match status" value="1"/>
</dbReference>
<evidence type="ECO:0000313" key="3">
    <source>
        <dbReference type="Proteomes" id="UP001201812"/>
    </source>
</evidence>
<organism evidence="2 3">
    <name type="scientific">Ditylenchus destructor</name>
    <dbReference type="NCBI Taxonomy" id="166010"/>
    <lineage>
        <taxon>Eukaryota</taxon>
        <taxon>Metazoa</taxon>
        <taxon>Ecdysozoa</taxon>
        <taxon>Nematoda</taxon>
        <taxon>Chromadorea</taxon>
        <taxon>Rhabditida</taxon>
        <taxon>Tylenchina</taxon>
        <taxon>Tylenchomorpha</taxon>
        <taxon>Sphaerularioidea</taxon>
        <taxon>Anguinidae</taxon>
        <taxon>Anguininae</taxon>
        <taxon>Ditylenchus</taxon>
    </lineage>
</organism>
<feature type="region of interest" description="Disordered" evidence="1">
    <location>
        <begin position="300"/>
        <end position="324"/>
    </location>
</feature>
<reference evidence="2" key="1">
    <citation type="submission" date="2022-01" db="EMBL/GenBank/DDBJ databases">
        <title>Genome Sequence Resource for Two Populations of Ditylenchus destructor, the Migratory Endoparasitic Phytonematode.</title>
        <authorList>
            <person name="Zhang H."/>
            <person name="Lin R."/>
            <person name="Xie B."/>
        </authorList>
    </citation>
    <scope>NUCLEOTIDE SEQUENCE</scope>
    <source>
        <strain evidence="2">BazhouSP</strain>
    </source>
</reference>
<evidence type="ECO:0000256" key="1">
    <source>
        <dbReference type="SAM" id="MobiDB-lite"/>
    </source>
</evidence>
<keyword evidence="3" id="KW-1185">Reference proteome</keyword>
<dbReference type="InterPro" id="IPR029034">
    <property type="entry name" value="Cystine-knot_cytokine"/>
</dbReference>
<dbReference type="SUPFAM" id="SSF57501">
    <property type="entry name" value="Cystine-knot cytokines"/>
    <property type="match status" value="1"/>
</dbReference>
<sequence>MCVHEQHFLSEYNKQFLIAITCPYFQNVKYIADNNNKAKSNTKCISPEQRNNALNLTVRENEKCAETISNQDVSNDASQPSLDTFKYTNGSAKRSQENEHITGKHPLEMNDASINKSTIAVPTIIHGFHYPGVYRLHRRITPLHKRNGTEMTKTTAANEHSSIPPTSTPKCEKLTNDQKYAKLESVGGRNQQFMANSPEEAGRNFPRLIDTLDTFSHRNEAFDEAPNFADIDDLEFDDELKDNAKIKRKLNAALQTNPLFHDEHQETSTQLPPTKLSSSTAISLIEGLFESFENGEVREEARSNQWQRQYSSGESATNVASENKKRSKIKRKKAGCFLGVYMLNDDCFPIFLNSVICDEYDTQCIFDRFTGEAQGKCQTKTLSFKVMRNRGDKECEDWVFEYLDVPVACECYLSKSSWLEAMHAPHESR</sequence>
<dbReference type="PANTHER" id="PTHR33995">
    <property type="entry name" value="PROTEIN CBG18546"/>
    <property type="match status" value="1"/>
</dbReference>
<evidence type="ECO:0000313" key="2">
    <source>
        <dbReference type="EMBL" id="KAI1720463.1"/>
    </source>
</evidence>
<accession>A0AAD4RA10</accession>
<evidence type="ECO:0008006" key="4">
    <source>
        <dbReference type="Google" id="ProtNLM"/>
    </source>
</evidence>